<feature type="domain" description="Tudor" evidence="1">
    <location>
        <begin position="269"/>
        <end position="316"/>
    </location>
</feature>
<dbReference type="FunFam" id="2.30.30.140:FF:000018">
    <property type="entry name" value="Serine/threonine-protein kinase 31"/>
    <property type="match status" value="2"/>
</dbReference>
<feature type="domain" description="Tudor" evidence="1">
    <location>
        <begin position="56"/>
        <end position="115"/>
    </location>
</feature>
<proteinExistence type="predicted"/>
<dbReference type="Proteomes" id="UP000230750">
    <property type="component" value="Unassembled WGS sequence"/>
</dbReference>
<dbReference type="PROSITE" id="PS50304">
    <property type="entry name" value="TUDOR"/>
    <property type="match status" value="2"/>
</dbReference>
<name>A0A2G8JPY8_STIJA</name>
<evidence type="ECO:0000259" key="1">
    <source>
        <dbReference type="PROSITE" id="PS50304"/>
    </source>
</evidence>
<dbReference type="STRING" id="307972.A0A2G8JPY8"/>
<sequence length="316" mass="34831">MDKPLLMDVVNIADSNPQAAKVVHRVHLLDMGMNVADKLVQGGFVADQNAAPESGKKSELEISSVQFSEDEVWYRAVIGEVTEEDSVYVTFVDYGNGDSVPASSIKELKEEFGSIPVSVFKCRLAGIDEEIANDEEKLAKFEELMEKETLVANVFSVRDGVVDIQIQENGVSAAISLGLKEDLNQYQQPSPSSTPQKVAILHKPISNSMYPGYTSTLINVGTRTPIFLTSITSLSEFYIQHLCDGDWSPTLHAEMDEHYQNNEMPGLESVQVDTICAAQFSEDEVWYRAQVTSINGEDADVLFVDYGNSDTVLTKS</sequence>
<dbReference type="AlphaFoldDB" id="A0A2G8JPY8"/>
<dbReference type="InterPro" id="IPR035437">
    <property type="entry name" value="SNase_OB-fold_sf"/>
</dbReference>
<evidence type="ECO:0000313" key="2">
    <source>
        <dbReference type="EMBL" id="PIK37827.1"/>
    </source>
</evidence>
<keyword evidence="3" id="KW-1185">Reference proteome</keyword>
<dbReference type="Pfam" id="PF00567">
    <property type="entry name" value="TUDOR"/>
    <property type="match status" value="2"/>
</dbReference>
<dbReference type="SUPFAM" id="SSF63748">
    <property type="entry name" value="Tudor/PWWP/MBT"/>
    <property type="match status" value="2"/>
</dbReference>
<dbReference type="Gene3D" id="2.40.50.90">
    <property type="match status" value="1"/>
</dbReference>
<dbReference type="OrthoDB" id="341421at2759"/>
<dbReference type="SMART" id="SM00333">
    <property type="entry name" value="TUDOR"/>
    <property type="match status" value="2"/>
</dbReference>
<comment type="caution">
    <text evidence="2">The sequence shown here is derived from an EMBL/GenBank/DDBJ whole genome shotgun (WGS) entry which is preliminary data.</text>
</comment>
<accession>A0A2G8JPY8</accession>
<organism evidence="2 3">
    <name type="scientific">Stichopus japonicus</name>
    <name type="common">Sea cucumber</name>
    <dbReference type="NCBI Taxonomy" id="307972"/>
    <lineage>
        <taxon>Eukaryota</taxon>
        <taxon>Metazoa</taxon>
        <taxon>Echinodermata</taxon>
        <taxon>Eleutherozoa</taxon>
        <taxon>Echinozoa</taxon>
        <taxon>Holothuroidea</taxon>
        <taxon>Aspidochirotacea</taxon>
        <taxon>Aspidochirotida</taxon>
        <taxon>Stichopodidae</taxon>
        <taxon>Apostichopus</taxon>
    </lineage>
</organism>
<dbReference type="InterPro" id="IPR002999">
    <property type="entry name" value="Tudor"/>
</dbReference>
<evidence type="ECO:0000313" key="3">
    <source>
        <dbReference type="Proteomes" id="UP000230750"/>
    </source>
</evidence>
<reference evidence="2 3" key="1">
    <citation type="journal article" date="2017" name="PLoS Biol.">
        <title>The sea cucumber genome provides insights into morphological evolution and visceral regeneration.</title>
        <authorList>
            <person name="Zhang X."/>
            <person name="Sun L."/>
            <person name="Yuan J."/>
            <person name="Sun Y."/>
            <person name="Gao Y."/>
            <person name="Zhang L."/>
            <person name="Li S."/>
            <person name="Dai H."/>
            <person name="Hamel J.F."/>
            <person name="Liu C."/>
            <person name="Yu Y."/>
            <person name="Liu S."/>
            <person name="Lin W."/>
            <person name="Guo K."/>
            <person name="Jin S."/>
            <person name="Xu P."/>
            <person name="Storey K.B."/>
            <person name="Huan P."/>
            <person name="Zhang T."/>
            <person name="Zhou Y."/>
            <person name="Zhang J."/>
            <person name="Lin C."/>
            <person name="Li X."/>
            <person name="Xing L."/>
            <person name="Huo D."/>
            <person name="Sun M."/>
            <person name="Wang L."/>
            <person name="Mercier A."/>
            <person name="Li F."/>
            <person name="Yang H."/>
            <person name="Xiang J."/>
        </authorList>
    </citation>
    <scope>NUCLEOTIDE SEQUENCE [LARGE SCALE GENOMIC DNA]</scope>
    <source>
        <strain evidence="2">Shaxun</strain>
        <tissue evidence="2">Muscle</tissue>
    </source>
</reference>
<dbReference type="PANTHER" id="PTHR22948">
    <property type="entry name" value="TUDOR DOMAIN CONTAINING PROTEIN"/>
    <property type="match status" value="1"/>
</dbReference>
<dbReference type="EMBL" id="MRZV01001444">
    <property type="protein sequence ID" value="PIK37827.1"/>
    <property type="molecule type" value="Genomic_DNA"/>
</dbReference>
<gene>
    <name evidence="2" type="ORF">BSL78_25334</name>
</gene>
<dbReference type="InterPro" id="IPR050621">
    <property type="entry name" value="Tudor_domain_containing"/>
</dbReference>
<protein>
    <recommendedName>
        <fullName evidence="1">Tudor domain-containing protein</fullName>
    </recommendedName>
</protein>
<dbReference type="Gene3D" id="2.30.30.140">
    <property type="match status" value="2"/>
</dbReference>